<dbReference type="EMBL" id="POAF01000007">
    <property type="protein sequence ID" value="RBL99738.1"/>
    <property type="molecule type" value="Genomic_DNA"/>
</dbReference>
<keyword evidence="4" id="KW-0479">Metal-binding</keyword>
<protein>
    <submittedName>
        <fullName evidence="10">Cysteine desulfurase</fullName>
    </submittedName>
</protein>
<dbReference type="Proteomes" id="UP000252167">
    <property type="component" value="Unassembled WGS sequence"/>
</dbReference>
<dbReference type="InterPro" id="IPR015422">
    <property type="entry name" value="PyrdxlP-dep_Trfase_small"/>
</dbReference>
<organism evidence="10 11">
    <name type="scientific">Glutamicibacter soli</name>
    <dbReference type="NCBI Taxonomy" id="453836"/>
    <lineage>
        <taxon>Bacteria</taxon>
        <taxon>Bacillati</taxon>
        <taxon>Actinomycetota</taxon>
        <taxon>Actinomycetes</taxon>
        <taxon>Micrococcales</taxon>
        <taxon>Micrococcaceae</taxon>
        <taxon>Glutamicibacter</taxon>
    </lineage>
</organism>
<dbReference type="GO" id="GO:0051536">
    <property type="term" value="F:iron-sulfur cluster binding"/>
    <property type="evidence" value="ECO:0007669"/>
    <property type="project" value="UniProtKB-KW"/>
</dbReference>
<dbReference type="InterPro" id="IPR000192">
    <property type="entry name" value="Aminotrans_V_dom"/>
</dbReference>
<dbReference type="PANTHER" id="PTHR11601">
    <property type="entry name" value="CYSTEINE DESULFURYLASE FAMILY MEMBER"/>
    <property type="match status" value="1"/>
</dbReference>
<comment type="cofactor">
    <cofactor evidence="1">
        <name>pyridoxal 5'-phosphate</name>
        <dbReference type="ChEBI" id="CHEBI:597326"/>
    </cofactor>
</comment>
<dbReference type="InterPro" id="IPR015424">
    <property type="entry name" value="PyrdxlP-dep_Trfase"/>
</dbReference>
<dbReference type="InterPro" id="IPR015421">
    <property type="entry name" value="PyrdxlP-dep_Trfase_major"/>
</dbReference>
<keyword evidence="6" id="KW-0408">Iron</keyword>
<proteinExistence type="inferred from homology"/>
<comment type="caution">
    <text evidence="10">The sequence shown here is derived from an EMBL/GenBank/DDBJ whole genome shotgun (WGS) entry which is preliminary data.</text>
</comment>
<evidence type="ECO:0000256" key="4">
    <source>
        <dbReference type="ARBA" id="ARBA00022723"/>
    </source>
</evidence>
<evidence type="ECO:0000256" key="3">
    <source>
        <dbReference type="ARBA" id="ARBA00022679"/>
    </source>
</evidence>
<keyword evidence="5" id="KW-0663">Pyridoxal phosphate</keyword>
<evidence type="ECO:0000256" key="5">
    <source>
        <dbReference type="ARBA" id="ARBA00022898"/>
    </source>
</evidence>
<evidence type="ECO:0000256" key="8">
    <source>
        <dbReference type="ARBA" id="ARBA00050776"/>
    </source>
</evidence>
<keyword evidence="3" id="KW-0808">Transferase</keyword>
<dbReference type="RefSeq" id="WP_113607866.1">
    <property type="nucleotide sequence ID" value="NZ_POAF01000007.1"/>
</dbReference>
<sequence length="386" mass="39565">MIYMDAAATAPPRQEVLDTVSPLLTRDFGNPASHHEAGHQARRAANWARAQVAAQLAVREEEIYFTSGGTEGANTAVIGGALGNPRGRVVVASTIEHPAVLEACRYLVDFHDFTLRLIDVTSDGLVDLEHAAQLIDDDVAVVSVMAVNNEVGTIQPVAQVAALAHAAGALMHTDAVQAAGWLDLAPLAAAVDALSISGHKIGGLKGSGALYLSGKDRFVPLLHGGGQQSGMRSGTENPAAAAGIAVALQVCASQRAQGLGEGYGPYLIEKITRGLEAKHPGSVQLTGSGQQRIGGIVSFVFPKTAGETVLIELERKGVLCSSGSACAAGSTDPSPVLTAMGYQEQLAHTAVRLSFGRGIKENELSQVANAVIAAVGGLLPASPGAA</sequence>
<accession>A0A365YAZ4</accession>
<dbReference type="PIRSF" id="PIRSF005572">
    <property type="entry name" value="NifS"/>
    <property type="match status" value="1"/>
</dbReference>
<evidence type="ECO:0000256" key="1">
    <source>
        <dbReference type="ARBA" id="ARBA00001933"/>
    </source>
</evidence>
<dbReference type="GO" id="GO:0031071">
    <property type="term" value="F:cysteine desulfurase activity"/>
    <property type="evidence" value="ECO:0007669"/>
    <property type="project" value="UniProtKB-EC"/>
</dbReference>
<gene>
    <name evidence="10" type="ORF">C1H84_15150</name>
</gene>
<reference evidence="10 11" key="1">
    <citation type="submission" date="2018-01" db="EMBL/GenBank/DDBJ databases">
        <title>Glutamicibacter soli strain NHPC-3 Whole genome sequence and assembly.</title>
        <authorList>
            <person name="Choudhury P."/>
            <person name="Gupta D."/>
            <person name="Sengupta K."/>
            <person name="Jawed A."/>
            <person name="Sultana N."/>
            <person name="Saha P."/>
        </authorList>
    </citation>
    <scope>NUCLEOTIDE SEQUENCE [LARGE SCALE GENOMIC DNA]</scope>
    <source>
        <strain evidence="10 11">NHPC-3</strain>
    </source>
</reference>
<evidence type="ECO:0000313" key="10">
    <source>
        <dbReference type="EMBL" id="RBL99738.1"/>
    </source>
</evidence>
<evidence type="ECO:0000259" key="9">
    <source>
        <dbReference type="Pfam" id="PF00266"/>
    </source>
</evidence>
<evidence type="ECO:0000256" key="6">
    <source>
        <dbReference type="ARBA" id="ARBA00023004"/>
    </source>
</evidence>
<comment type="catalytic activity">
    <reaction evidence="8">
        <text>(sulfur carrier)-H + L-cysteine = (sulfur carrier)-SH + L-alanine</text>
        <dbReference type="Rhea" id="RHEA:43892"/>
        <dbReference type="Rhea" id="RHEA-COMP:14737"/>
        <dbReference type="Rhea" id="RHEA-COMP:14739"/>
        <dbReference type="ChEBI" id="CHEBI:29917"/>
        <dbReference type="ChEBI" id="CHEBI:35235"/>
        <dbReference type="ChEBI" id="CHEBI:57972"/>
        <dbReference type="ChEBI" id="CHEBI:64428"/>
        <dbReference type="EC" id="2.8.1.7"/>
    </reaction>
</comment>
<dbReference type="AlphaFoldDB" id="A0A365YAZ4"/>
<dbReference type="Gene3D" id="3.90.1150.10">
    <property type="entry name" value="Aspartate Aminotransferase, domain 1"/>
    <property type="match status" value="1"/>
</dbReference>
<dbReference type="Pfam" id="PF00266">
    <property type="entry name" value="Aminotran_5"/>
    <property type="match status" value="1"/>
</dbReference>
<evidence type="ECO:0000256" key="7">
    <source>
        <dbReference type="ARBA" id="ARBA00023014"/>
    </source>
</evidence>
<dbReference type="Gene3D" id="3.40.640.10">
    <property type="entry name" value="Type I PLP-dependent aspartate aminotransferase-like (Major domain)"/>
    <property type="match status" value="1"/>
</dbReference>
<dbReference type="SUPFAM" id="SSF53383">
    <property type="entry name" value="PLP-dependent transferases"/>
    <property type="match status" value="1"/>
</dbReference>
<keyword evidence="11" id="KW-1185">Reference proteome</keyword>
<dbReference type="PANTHER" id="PTHR11601:SF34">
    <property type="entry name" value="CYSTEINE DESULFURASE"/>
    <property type="match status" value="1"/>
</dbReference>
<name>A0A365YAZ4_9MICC</name>
<dbReference type="InterPro" id="IPR016454">
    <property type="entry name" value="Cysteine_dSase"/>
</dbReference>
<dbReference type="GO" id="GO:0046872">
    <property type="term" value="F:metal ion binding"/>
    <property type="evidence" value="ECO:0007669"/>
    <property type="project" value="UniProtKB-KW"/>
</dbReference>
<feature type="domain" description="Aminotransferase class V" evidence="9">
    <location>
        <begin position="2"/>
        <end position="366"/>
    </location>
</feature>
<evidence type="ECO:0000256" key="2">
    <source>
        <dbReference type="ARBA" id="ARBA00006490"/>
    </source>
</evidence>
<keyword evidence="7" id="KW-0411">Iron-sulfur</keyword>
<comment type="similarity">
    <text evidence="2">Belongs to the class-V pyridoxal-phosphate-dependent aminotransferase family. NifS/IscS subfamily.</text>
</comment>
<dbReference type="Gene3D" id="1.10.260.50">
    <property type="match status" value="1"/>
</dbReference>
<evidence type="ECO:0000313" key="11">
    <source>
        <dbReference type="Proteomes" id="UP000252167"/>
    </source>
</evidence>